<evidence type="ECO:0000256" key="3">
    <source>
        <dbReference type="ARBA" id="ARBA00022833"/>
    </source>
</evidence>
<dbReference type="InterPro" id="IPR006913">
    <property type="entry name" value="CENP-V/GFA"/>
</dbReference>
<evidence type="ECO:0000313" key="6">
    <source>
        <dbReference type="EMBL" id="MFC5548056.1"/>
    </source>
</evidence>
<dbReference type="Gene3D" id="3.90.1590.10">
    <property type="entry name" value="glutathione-dependent formaldehyde- activating enzyme (gfa)"/>
    <property type="match status" value="1"/>
</dbReference>
<dbReference type="RefSeq" id="WP_379768410.1">
    <property type="nucleotide sequence ID" value="NZ_JBHSMZ010000004.1"/>
</dbReference>
<protein>
    <submittedName>
        <fullName evidence="6">GFA family protein</fullName>
    </submittedName>
</protein>
<evidence type="ECO:0000313" key="7">
    <source>
        <dbReference type="Proteomes" id="UP001596086"/>
    </source>
</evidence>
<dbReference type="Pfam" id="PF04828">
    <property type="entry name" value="GFA"/>
    <property type="match status" value="1"/>
</dbReference>
<comment type="caution">
    <text evidence="6">The sequence shown here is derived from an EMBL/GenBank/DDBJ whole genome shotgun (WGS) entry which is preliminary data.</text>
</comment>
<keyword evidence="3" id="KW-0862">Zinc</keyword>
<keyword evidence="2" id="KW-0479">Metal-binding</keyword>
<accession>A0ABW0RTA7</accession>
<evidence type="ECO:0000256" key="1">
    <source>
        <dbReference type="ARBA" id="ARBA00005495"/>
    </source>
</evidence>
<dbReference type="Proteomes" id="UP001596086">
    <property type="component" value="Unassembled WGS sequence"/>
</dbReference>
<dbReference type="PANTHER" id="PTHR33337">
    <property type="entry name" value="GFA DOMAIN-CONTAINING PROTEIN"/>
    <property type="match status" value="1"/>
</dbReference>
<gene>
    <name evidence="6" type="ORF">ACFPO9_05960</name>
</gene>
<keyword evidence="4" id="KW-0456">Lyase</keyword>
<evidence type="ECO:0000259" key="5">
    <source>
        <dbReference type="PROSITE" id="PS51891"/>
    </source>
</evidence>
<dbReference type="InterPro" id="IPR011057">
    <property type="entry name" value="Mss4-like_sf"/>
</dbReference>
<sequence>MESTTGGCLCGDLRVTATGRPYRVGLCHCMDCRKHHGALFHASAIYPEDAVKVEGEAHHYGTRYFCPRCGSSVFSKSGDEIEISLGALDSPDQFRPSYELWTIRRESWLPPFPLARHYEGDRPDTGRTEA</sequence>
<comment type="similarity">
    <text evidence="1">Belongs to the Gfa family.</text>
</comment>
<name>A0ABW0RTA7_9BURK</name>
<evidence type="ECO:0000256" key="4">
    <source>
        <dbReference type="ARBA" id="ARBA00023239"/>
    </source>
</evidence>
<evidence type="ECO:0000256" key="2">
    <source>
        <dbReference type="ARBA" id="ARBA00022723"/>
    </source>
</evidence>
<dbReference type="PANTHER" id="PTHR33337:SF40">
    <property type="entry name" value="CENP-V_GFA DOMAIN-CONTAINING PROTEIN-RELATED"/>
    <property type="match status" value="1"/>
</dbReference>
<dbReference type="PROSITE" id="PS51891">
    <property type="entry name" value="CENP_V_GFA"/>
    <property type="match status" value="1"/>
</dbReference>
<reference evidence="7" key="1">
    <citation type="journal article" date="2019" name="Int. J. Syst. Evol. Microbiol.">
        <title>The Global Catalogue of Microorganisms (GCM) 10K type strain sequencing project: providing services to taxonomists for standard genome sequencing and annotation.</title>
        <authorList>
            <consortium name="The Broad Institute Genomics Platform"/>
            <consortium name="The Broad Institute Genome Sequencing Center for Infectious Disease"/>
            <person name="Wu L."/>
            <person name="Ma J."/>
        </authorList>
    </citation>
    <scope>NUCLEOTIDE SEQUENCE [LARGE SCALE GENOMIC DNA]</scope>
    <source>
        <strain evidence="7">CGMCC 4.5798</strain>
    </source>
</reference>
<keyword evidence="7" id="KW-1185">Reference proteome</keyword>
<dbReference type="SUPFAM" id="SSF51316">
    <property type="entry name" value="Mss4-like"/>
    <property type="match status" value="1"/>
</dbReference>
<dbReference type="EMBL" id="JBHSMZ010000004">
    <property type="protein sequence ID" value="MFC5548056.1"/>
    <property type="molecule type" value="Genomic_DNA"/>
</dbReference>
<proteinExistence type="inferred from homology"/>
<feature type="domain" description="CENP-V/GFA" evidence="5">
    <location>
        <begin position="4"/>
        <end position="99"/>
    </location>
</feature>
<organism evidence="6 7">
    <name type="scientific">Massilia aerilata</name>
    <dbReference type="NCBI Taxonomy" id="453817"/>
    <lineage>
        <taxon>Bacteria</taxon>
        <taxon>Pseudomonadati</taxon>
        <taxon>Pseudomonadota</taxon>
        <taxon>Betaproteobacteria</taxon>
        <taxon>Burkholderiales</taxon>
        <taxon>Oxalobacteraceae</taxon>
        <taxon>Telluria group</taxon>
        <taxon>Massilia</taxon>
    </lineage>
</organism>